<dbReference type="InterPro" id="IPR026045">
    <property type="entry name" value="Ferric-bd"/>
</dbReference>
<sequence>MKKVLFAFTAGASLLSLAACGGSAESEADSGDNNSSGEELSFYTSQPDEDANALIEAFNEAHPDIEVNLYRSGTEEVVSKVQAENQAGSVEADVLLLADSVTFESLKEQDLLQSYDSPEAENISEEFIDPDQMYYGTKAMATILAVNTNEVEEMPSSWKDLTAEETAGQTVMPSPLYSGAAAYNAGVISREEGLGWDFFENLSDNDVTIVQGNGGALQSVASGEKSYAMVVDFIAANAKAEGSPVELVYPEEGVPVITEPVGITEASDNVEASQAFVDFILSEEGQTLAADMGYTPLRDDVEVPEGLKTMDELQIMSQDVKTLLDSREEDKTTFSDITGAQ</sequence>
<dbReference type="InterPro" id="IPR006059">
    <property type="entry name" value="SBP"/>
</dbReference>
<evidence type="ECO:0000256" key="1">
    <source>
        <dbReference type="ARBA" id="ARBA00022729"/>
    </source>
</evidence>
<dbReference type="Pfam" id="PF13416">
    <property type="entry name" value="SBP_bac_8"/>
    <property type="match status" value="1"/>
</dbReference>
<accession>A0A419V944</accession>
<proteinExistence type="predicted"/>
<dbReference type="OrthoDB" id="9791045at2"/>
<dbReference type="SUPFAM" id="SSF53850">
    <property type="entry name" value="Periplasmic binding protein-like II"/>
    <property type="match status" value="1"/>
</dbReference>
<dbReference type="GO" id="GO:0030288">
    <property type="term" value="C:outer membrane-bounded periplasmic space"/>
    <property type="evidence" value="ECO:0007669"/>
    <property type="project" value="TreeGrafter"/>
</dbReference>
<dbReference type="CDD" id="cd13547">
    <property type="entry name" value="PBP2_Fbp_like_2"/>
    <property type="match status" value="1"/>
</dbReference>
<dbReference type="Gene3D" id="3.40.190.10">
    <property type="entry name" value="Periplasmic binding protein-like II"/>
    <property type="match status" value="2"/>
</dbReference>
<dbReference type="GO" id="GO:0030975">
    <property type="term" value="F:thiamine binding"/>
    <property type="evidence" value="ECO:0007669"/>
    <property type="project" value="TreeGrafter"/>
</dbReference>
<dbReference type="RefSeq" id="WP_120191842.1">
    <property type="nucleotide sequence ID" value="NZ_RAPK01000006.1"/>
</dbReference>
<protein>
    <submittedName>
        <fullName evidence="3">Iron(III) transport system substrate-binding protein</fullName>
    </submittedName>
</protein>
<name>A0A419V944_9BACL</name>
<dbReference type="PROSITE" id="PS51257">
    <property type="entry name" value="PROKAR_LIPOPROTEIN"/>
    <property type="match status" value="1"/>
</dbReference>
<comment type="caution">
    <text evidence="3">The sequence shown here is derived from an EMBL/GenBank/DDBJ whole genome shotgun (WGS) entry which is preliminary data.</text>
</comment>
<dbReference type="AlphaFoldDB" id="A0A419V944"/>
<reference evidence="3 4" key="1">
    <citation type="submission" date="2018-09" db="EMBL/GenBank/DDBJ databases">
        <title>Genomic Encyclopedia of Archaeal and Bacterial Type Strains, Phase II (KMG-II): from individual species to whole genera.</title>
        <authorList>
            <person name="Goeker M."/>
        </authorList>
    </citation>
    <scope>NUCLEOTIDE SEQUENCE [LARGE SCALE GENOMIC DNA]</scope>
    <source>
        <strain evidence="3 4">DSM 17008</strain>
    </source>
</reference>
<organism evidence="3 4">
    <name type="scientific">Sinobaca qinghaiensis</name>
    <dbReference type="NCBI Taxonomy" id="342944"/>
    <lineage>
        <taxon>Bacteria</taxon>
        <taxon>Bacillati</taxon>
        <taxon>Bacillota</taxon>
        <taxon>Bacilli</taxon>
        <taxon>Bacillales</taxon>
        <taxon>Sporolactobacillaceae</taxon>
        <taxon>Sinobaca</taxon>
    </lineage>
</organism>
<dbReference type="PANTHER" id="PTHR30006">
    <property type="entry name" value="THIAMINE-BINDING PERIPLASMIC PROTEIN-RELATED"/>
    <property type="match status" value="1"/>
</dbReference>
<gene>
    <name evidence="3" type="ORF">ATL39_0656</name>
</gene>
<dbReference type="GO" id="GO:0030976">
    <property type="term" value="F:thiamine pyrophosphate binding"/>
    <property type="evidence" value="ECO:0007669"/>
    <property type="project" value="TreeGrafter"/>
</dbReference>
<dbReference type="GO" id="GO:0015888">
    <property type="term" value="P:thiamine transport"/>
    <property type="evidence" value="ECO:0007669"/>
    <property type="project" value="TreeGrafter"/>
</dbReference>
<dbReference type="PIRSF" id="PIRSF002825">
    <property type="entry name" value="CfbpA"/>
    <property type="match status" value="1"/>
</dbReference>
<keyword evidence="4" id="KW-1185">Reference proteome</keyword>
<feature type="chain" id="PRO_5039537986" evidence="2">
    <location>
        <begin position="19"/>
        <end position="341"/>
    </location>
</feature>
<feature type="signal peptide" evidence="2">
    <location>
        <begin position="1"/>
        <end position="18"/>
    </location>
</feature>
<evidence type="ECO:0000256" key="2">
    <source>
        <dbReference type="SAM" id="SignalP"/>
    </source>
</evidence>
<dbReference type="PANTHER" id="PTHR30006:SF2">
    <property type="entry name" value="ABC TRANSPORTER SUBSTRATE-BINDING PROTEIN"/>
    <property type="match status" value="1"/>
</dbReference>
<evidence type="ECO:0000313" key="4">
    <source>
        <dbReference type="Proteomes" id="UP000285120"/>
    </source>
</evidence>
<keyword evidence="1 2" id="KW-0732">Signal</keyword>
<dbReference type="Proteomes" id="UP000285120">
    <property type="component" value="Unassembled WGS sequence"/>
</dbReference>
<evidence type="ECO:0000313" key="3">
    <source>
        <dbReference type="EMBL" id="RKD76439.1"/>
    </source>
</evidence>
<dbReference type="EMBL" id="RAPK01000006">
    <property type="protein sequence ID" value="RKD76439.1"/>
    <property type="molecule type" value="Genomic_DNA"/>
</dbReference>